<dbReference type="EMBL" id="VEPZ02001223">
    <property type="protein sequence ID" value="KAE8686187.1"/>
    <property type="molecule type" value="Genomic_DNA"/>
</dbReference>
<feature type="region of interest" description="Disordered" evidence="1">
    <location>
        <begin position="50"/>
        <end position="78"/>
    </location>
</feature>
<comment type="caution">
    <text evidence="3">The sequence shown here is derived from an EMBL/GenBank/DDBJ whole genome shotgun (WGS) entry which is preliminary data.</text>
</comment>
<evidence type="ECO:0000256" key="2">
    <source>
        <dbReference type="SAM" id="Phobius"/>
    </source>
</evidence>
<organism evidence="3 4">
    <name type="scientific">Hibiscus syriacus</name>
    <name type="common">Rose of Sharon</name>
    <dbReference type="NCBI Taxonomy" id="106335"/>
    <lineage>
        <taxon>Eukaryota</taxon>
        <taxon>Viridiplantae</taxon>
        <taxon>Streptophyta</taxon>
        <taxon>Embryophyta</taxon>
        <taxon>Tracheophyta</taxon>
        <taxon>Spermatophyta</taxon>
        <taxon>Magnoliopsida</taxon>
        <taxon>eudicotyledons</taxon>
        <taxon>Gunneridae</taxon>
        <taxon>Pentapetalae</taxon>
        <taxon>rosids</taxon>
        <taxon>malvids</taxon>
        <taxon>Malvales</taxon>
        <taxon>Malvaceae</taxon>
        <taxon>Malvoideae</taxon>
        <taxon>Hibiscus</taxon>
    </lineage>
</organism>
<dbReference type="OrthoDB" id="1936969at2759"/>
<dbReference type="PANTHER" id="PTHR34291">
    <property type="entry name" value="HYDROXYPROLINE-RICH GLYCOPROTEIN FAMILY PROTEIN"/>
    <property type="match status" value="1"/>
</dbReference>
<evidence type="ECO:0000313" key="3">
    <source>
        <dbReference type="EMBL" id="KAE8686187.1"/>
    </source>
</evidence>
<dbReference type="AlphaFoldDB" id="A0A6A2Z383"/>
<keyword evidence="2" id="KW-0812">Transmembrane</keyword>
<sequence>MENEEELSSRRPSIGFPLGLALLLLLLFCISALLLCYFNWHKLQTLIFGSSDHDDSDDDIESNVVDRSSEFQDSSPVMKPKEKTVGQTLLVLMAGEKVPRFIAMACPCEPPRTAKIAITVSKPPTALY</sequence>
<keyword evidence="2" id="KW-0472">Membrane</keyword>
<evidence type="ECO:0008006" key="5">
    <source>
        <dbReference type="Google" id="ProtNLM"/>
    </source>
</evidence>
<protein>
    <recommendedName>
        <fullName evidence="5">Hydroxyproline-rich glycoprotein family protein</fullName>
    </recommendedName>
</protein>
<evidence type="ECO:0000256" key="1">
    <source>
        <dbReference type="SAM" id="MobiDB-lite"/>
    </source>
</evidence>
<evidence type="ECO:0000313" key="4">
    <source>
        <dbReference type="Proteomes" id="UP000436088"/>
    </source>
</evidence>
<keyword evidence="2" id="KW-1133">Transmembrane helix</keyword>
<proteinExistence type="predicted"/>
<feature type="transmembrane region" description="Helical" evidence="2">
    <location>
        <begin position="20"/>
        <end position="40"/>
    </location>
</feature>
<gene>
    <name evidence="3" type="ORF">F3Y22_tig00111081pilonHSYRG00032</name>
</gene>
<dbReference type="Proteomes" id="UP000436088">
    <property type="component" value="Unassembled WGS sequence"/>
</dbReference>
<name>A0A6A2Z383_HIBSY</name>
<accession>A0A6A2Z383</accession>
<reference evidence="3" key="1">
    <citation type="submission" date="2019-09" db="EMBL/GenBank/DDBJ databases">
        <title>Draft genome information of white flower Hibiscus syriacus.</title>
        <authorList>
            <person name="Kim Y.-M."/>
        </authorList>
    </citation>
    <scope>NUCLEOTIDE SEQUENCE [LARGE SCALE GENOMIC DNA]</scope>
    <source>
        <strain evidence="3">YM2019G1</strain>
    </source>
</reference>
<keyword evidence="4" id="KW-1185">Reference proteome</keyword>
<dbReference type="InterPro" id="IPR037699">
    <property type="entry name" value="At5g65660-like"/>
</dbReference>
<dbReference type="PANTHER" id="PTHR34291:SF7">
    <property type="entry name" value="PROTEIN, PUTATIVE-RELATED"/>
    <property type="match status" value="1"/>
</dbReference>